<dbReference type="Gene3D" id="2.60.120.10">
    <property type="entry name" value="Jelly Rolls"/>
    <property type="match status" value="1"/>
</dbReference>
<dbReference type="Pfam" id="PF07883">
    <property type="entry name" value="Cupin_2"/>
    <property type="match status" value="1"/>
</dbReference>
<sequence>MKVAELKNLLEARTIGKTSVLEFSSGAVINLQLKAGQKVGRHHTPSDTIIHVVSGRVRFGVGEETVDLTKDVVLHMDPKEEHELEALEDTSLLVIKIGSDTTCGMSKN</sequence>
<dbReference type="OrthoDB" id="9793184at2"/>
<name>A0A511VE01_9BACL</name>
<dbReference type="AlphaFoldDB" id="A0A511VE01"/>
<gene>
    <name evidence="2" type="ORF">ADA01nite_41210</name>
</gene>
<dbReference type="RefSeq" id="WP_146812295.1">
    <property type="nucleotide sequence ID" value="NZ_BJXX01000210.1"/>
</dbReference>
<dbReference type="EMBL" id="BJXX01000210">
    <property type="protein sequence ID" value="GEN36661.1"/>
    <property type="molecule type" value="Genomic_DNA"/>
</dbReference>
<evidence type="ECO:0000313" key="2">
    <source>
        <dbReference type="EMBL" id="GEN36661.1"/>
    </source>
</evidence>
<dbReference type="PANTHER" id="PTHR37694">
    <property type="entry name" value="SLR8022 PROTEIN"/>
    <property type="match status" value="1"/>
</dbReference>
<keyword evidence="3" id="KW-1185">Reference proteome</keyword>
<proteinExistence type="predicted"/>
<evidence type="ECO:0000313" key="3">
    <source>
        <dbReference type="Proteomes" id="UP000321157"/>
    </source>
</evidence>
<organism evidence="2 3">
    <name type="scientific">Aneurinibacillus danicus</name>
    <dbReference type="NCBI Taxonomy" id="267746"/>
    <lineage>
        <taxon>Bacteria</taxon>
        <taxon>Bacillati</taxon>
        <taxon>Bacillota</taxon>
        <taxon>Bacilli</taxon>
        <taxon>Bacillales</taxon>
        <taxon>Paenibacillaceae</taxon>
        <taxon>Aneurinibacillus group</taxon>
        <taxon>Aneurinibacillus</taxon>
    </lineage>
</organism>
<dbReference type="InterPro" id="IPR013096">
    <property type="entry name" value="Cupin_2"/>
</dbReference>
<dbReference type="SUPFAM" id="SSF51182">
    <property type="entry name" value="RmlC-like cupins"/>
    <property type="match status" value="1"/>
</dbReference>
<dbReference type="Proteomes" id="UP000321157">
    <property type="component" value="Unassembled WGS sequence"/>
</dbReference>
<dbReference type="PANTHER" id="PTHR37694:SF1">
    <property type="entry name" value="SLR8022 PROTEIN"/>
    <property type="match status" value="1"/>
</dbReference>
<dbReference type="InterPro" id="IPR011051">
    <property type="entry name" value="RmlC_Cupin_sf"/>
</dbReference>
<reference evidence="2 3" key="1">
    <citation type="submission" date="2019-07" db="EMBL/GenBank/DDBJ databases">
        <title>Whole genome shotgun sequence of Aneurinibacillus danicus NBRC 102444.</title>
        <authorList>
            <person name="Hosoyama A."/>
            <person name="Uohara A."/>
            <person name="Ohji S."/>
            <person name="Ichikawa N."/>
        </authorList>
    </citation>
    <scope>NUCLEOTIDE SEQUENCE [LARGE SCALE GENOMIC DNA]</scope>
    <source>
        <strain evidence="2 3">NBRC 102444</strain>
    </source>
</reference>
<dbReference type="InterPro" id="IPR014710">
    <property type="entry name" value="RmlC-like_jellyroll"/>
</dbReference>
<protein>
    <recommendedName>
        <fullName evidence="1">Cupin type-2 domain-containing protein</fullName>
    </recommendedName>
</protein>
<accession>A0A511VE01</accession>
<feature type="domain" description="Cupin type-2" evidence="1">
    <location>
        <begin position="33"/>
        <end position="95"/>
    </location>
</feature>
<comment type="caution">
    <text evidence="2">The sequence shown here is derived from an EMBL/GenBank/DDBJ whole genome shotgun (WGS) entry which is preliminary data.</text>
</comment>
<evidence type="ECO:0000259" key="1">
    <source>
        <dbReference type="Pfam" id="PF07883"/>
    </source>
</evidence>